<reference evidence="3 4" key="1">
    <citation type="submission" date="2016-12" db="EMBL/GenBank/DDBJ databases">
        <title>Complete genome sequence of Thauera chlorobenzoica, a Betaproteobacterium degrading haloaromatics anaerobically to CO2 and halides.</title>
        <authorList>
            <person name="Goris T."/>
            <person name="Mergelsberg M."/>
            <person name="Boll M."/>
        </authorList>
    </citation>
    <scope>NUCLEOTIDE SEQUENCE [LARGE SCALE GENOMIC DNA]</scope>
    <source>
        <strain evidence="3 4">3CB1</strain>
    </source>
</reference>
<evidence type="ECO:0000313" key="3">
    <source>
        <dbReference type="EMBL" id="APR03084.1"/>
    </source>
</evidence>
<dbReference type="GO" id="GO:0015074">
    <property type="term" value="P:DNA integration"/>
    <property type="evidence" value="ECO:0007669"/>
    <property type="project" value="InterPro"/>
</dbReference>
<evidence type="ECO:0000259" key="2">
    <source>
        <dbReference type="PROSITE" id="PS51898"/>
    </source>
</evidence>
<dbReference type="Pfam" id="PF00589">
    <property type="entry name" value="Phage_integrase"/>
    <property type="match status" value="1"/>
</dbReference>
<keyword evidence="1" id="KW-0233">DNA recombination</keyword>
<dbReference type="EMBL" id="CP018839">
    <property type="protein sequence ID" value="APR03084.1"/>
    <property type="molecule type" value="Genomic_DNA"/>
</dbReference>
<name>A0A1L6F843_9RHOO</name>
<dbReference type="KEGG" id="tcl:Tchl_0211"/>
<dbReference type="InterPro" id="IPR013762">
    <property type="entry name" value="Integrase-like_cat_sf"/>
</dbReference>
<keyword evidence="4" id="KW-1185">Reference proteome</keyword>
<dbReference type="InterPro" id="IPR002104">
    <property type="entry name" value="Integrase_catalytic"/>
</dbReference>
<dbReference type="InterPro" id="IPR011010">
    <property type="entry name" value="DNA_brk_join_enz"/>
</dbReference>
<protein>
    <recommendedName>
        <fullName evidence="2">Tyr recombinase domain-containing protein</fullName>
    </recommendedName>
</protein>
<dbReference type="AlphaFoldDB" id="A0A1L6F843"/>
<evidence type="ECO:0000313" key="4">
    <source>
        <dbReference type="Proteomes" id="UP000185739"/>
    </source>
</evidence>
<proteinExistence type="predicted"/>
<dbReference type="Gene3D" id="1.10.443.10">
    <property type="entry name" value="Intergrase catalytic core"/>
    <property type="match status" value="1"/>
</dbReference>
<dbReference type="Proteomes" id="UP000185739">
    <property type="component" value="Chromosome"/>
</dbReference>
<dbReference type="GO" id="GO:0003677">
    <property type="term" value="F:DNA binding"/>
    <property type="evidence" value="ECO:0007669"/>
    <property type="project" value="InterPro"/>
</dbReference>
<dbReference type="SUPFAM" id="SSF56349">
    <property type="entry name" value="DNA breaking-rejoining enzymes"/>
    <property type="match status" value="1"/>
</dbReference>
<organism evidence="3 4">
    <name type="scientific">Thauera chlorobenzoica</name>
    <dbReference type="NCBI Taxonomy" id="96773"/>
    <lineage>
        <taxon>Bacteria</taxon>
        <taxon>Pseudomonadati</taxon>
        <taxon>Pseudomonadota</taxon>
        <taxon>Betaproteobacteria</taxon>
        <taxon>Rhodocyclales</taxon>
        <taxon>Zoogloeaceae</taxon>
        <taxon>Thauera</taxon>
    </lineage>
</organism>
<feature type="domain" description="Tyr recombinase" evidence="2">
    <location>
        <begin position="466"/>
        <end position="715"/>
    </location>
</feature>
<dbReference type="PROSITE" id="PS51898">
    <property type="entry name" value="TYR_RECOMBINASE"/>
    <property type="match status" value="1"/>
</dbReference>
<sequence>MPGLKRFLAQLENPHARLLSGRESQDDTAAPDLASARTLEARIVQHIRTQELQSAEAADWLRILYLVIRNLQAAGVIVAETRLPAALPSTPSPFSEPSMAAAARTAAWREALHRGIESLGSNPIDPLQVWGATLLSAVLHGALLDSVKLNRLIEHISQGGRFHGTVPRCYLEFDLPHQGLGNLHLQRWFPDALTALLLIRLIERQAGVAASAPPSALKAQVAIRRFLTAQGLSRERQPTGVKDLIESASTWWRAHASSLDVGVMTRALPAHAIHRRSWQRIFGASQSSLAARLRSSAYVSPEDADADYADLLENLSIMYPWLEPALAALETDQHSTALAAITALMARHPHEPLARCYLGFIQFLVDGNSATGKPLALSTIRHRVTESLRRLLSHLGPADPTRMPLEDLQALYAEISNECDIESARLALKTGLREFHAYLVRKHGLSHIQRLDLVLGDDAHLMPVDANLVTIDEYWAAQSCLDQELARGVAPDLVRIAKLVLMMAFRLGLRAMEIFGLRIEDVHLHGRGLTVLVRDYPGHRLKTENSKRILPAHALLAPGERTMLRAWVRRRQAEDAAAVESGVTRSALLLASVKTGRTSVSYEGISDRVYAALRRATGDRLLFIHHLRHAFATWTMLRLRAPDAPEIPEFFAAHPATARWLANGRRARLLLLGHVSAPSRVYGFAVARLLGHSSPTVSMGHYIHGTEIVMAALTDRELRALPNTVLAAASGLPLSTAMRYLESSALALVARTLARLPQLPAPLVEEPIEPTAPMVPAPCQRPRGRPKAPPPHLSAHWLALDKVRAVLHLAALPDLSQAQIAEQLQMAPAAVASILAQAPVYAPLLGLALTDTNVPKLPRPRLPAELAFLASFEARLAVLARKSPALCRAGLQLHLKHFNRQKHDVVFTGPQHGDALASYIQFLGELGIKESEFQCVLRTQDGQARPPAWVPSTLKAQLPVRIRRIGPPSLAKASSYAKWLGIQLTEPNGSGLGHLAGIACMLGTLALETTLREPSDTHHQV</sequence>
<dbReference type="STRING" id="96773.Tchl_0211"/>
<dbReference type="CDD" id="cd00397">
    <property type="entry name" value="DNA_BRE_C"/>
    <property type="match status" value="1"/>
</dbReference>
<dbReference type="GO" id="GO:0006310">
    <property type="term" value="P:DNA recombination"/>
    <property type="evidence" value="ECO:0007669"/>
    <property type="project" value="UniProtKB-KW"/>
</dbReference>
<evidence type="ECO:0000256" key="1">
    <source>
        <dbReference type="ARBA" id="ARBA00023172"/>
    </source>
</evidence>
<gene>
    <name evidence="3" type="ORF">Tchl_0211</name>
</gene>
<accession>A0A1L6F843</accession>